<dbReference type="InterPro" id="IPR029058">
    <property type="entry name" value="AB_hydrolase_fold"/>
</dbReference>
<gene>
    <name evidence="3" type="ORF">KDL28_36285</name>
</gene>
<dbReference type="SUPFAM" id="SSF53474">
    <property type="entry name" value="alpha/beta-Hydrolases"/>
    <property type="match status" value="1"/>
</dbReference>
<accession>A0ABT1ABU8</accession>
<dbReference type="InterPro" id="IPR003386">
    <property type="entry name" value="LACT/PDAT_acylTrfase"/>
</dbReference>
<dbReference type="EMBL" id="JAGSOV010000084">
    <property type="protein sequence ID" value="MCO1660526.1"/>
    <property type="molecule type" value="Genomic_DNA"/>
</dbReference>
<protein>
    <submittedName>
        <fullName evidence="3">Transposase family protein</fullName>
    </submittedName>
</protein>
<feature type="region of interest" description="Disordered" evidence="1">
    <location>
        <begin position="288"/>
        <end position="369"/>
    </location>
</feature>
<feature type="domain" description="H repeat-associated protein N-terminal" evidence="2">
    <location>
        <begin position="34"/>
        <end position="89"/>
    </location>
</feature>
<organism evidence="3 4">
    <name type="scientific">Pseudonocardia humida</name>
    <dbReference type="NCBI Taxonomy" id="2800819"/>
    <lineage>
        <taxon>Bacteria</taxon>
        <taxon>Bacillati</taxon>
        <taxon>Actinomycetota</taxon>
        <taxon>Actinomycetes</taxon>
        <taxon>Pseudonocardiales</taxon>
        <taxon>Pseudonocardiaceae</taxon>
        <taxon>Pseudonocardia</taxon>
    </lineage>
</organism>
<evidence type="ECO:0000313" key="4">
    <source>
        <dbReference type="Proteomes" id="UP001165283"/>
    </source>
</evidence>
<evidence type="ECO:0000259" key="2">
    <source>
        <dbReference type="Pfam" id="PF13808"/>
    </source>
</evidence>
<keyword evidence="4" id="KW-1185">Reference proteome</keyword>
<dbReference type="Pfam" id="PF02450">
    <property type="entry name" value="LCAT"/>
    <property type="match status" value="1"/>
</dbReference>
<comment type="caution">
    <text evidence="3">The sequence shown here is derived from an EMBL/GenBank/DDBJ whole genome shotgun (WGS) entry which is preliminary data.</text>
</comment>
<feature type="compositionally biased region" description="Basic and acidic residues" evidence="1">
    <location>
        <begin position="331"/>
        <end position="344"/>
    </location>
</feature>
<evidence type="ECO:0000256" key="1">
    <source>
        <dbReference type="SAM" id="MobiDB-lite"/>
    </source>
</evidence>
<dbReference type="Proteomes" id="UP001165283">
    <property type="component" value="Unassembled WGS sequence"/>
</dbReference>
<dbReference type="Pfam" id="PF13808">
    <property type="entry name" value="DDE_Tnp_1_assoc"/>
    <property type="match status" value="1"/>
</dbReference>
<evidence type="ECO:0000313" key="3">
    <source>
        <dbReference type="EMBL" id="MCO1660526.1"/>
    </source>
</evidence>
<dbReference type="Gene3D" id="3.40.50.1820">
    <property type="entry name" value="alpha/beta hydrolase"/>
    <property type="match status" value="1"/>
</dbReference>
<feature type="compositionally biased region" description="Basic residues" evidence="1">
    <location>
        <begin position="312"/>
        <end position="321"/>
    </location>
</feature>
<dbReference type="InterPro" id="IPR032806">
    <property type="entry name" value="YbfD_N"/>
</dbReference>
<feature type="compositionally biased region" description="Low complexity" evidence="1">
    <location>
        <begin position="356"/>
        <end position="369"/>
    </location>
</feature>
<proteinExistence type="predicted"/>
<reference evidence="3" key="1">
    <citation type="submission" date="2021-04" db="EMBL/GenBank/DDBJ databases">
        <title>Pseudonocardia sp. nov., isolated from sandy soil of mangrove forest.</title>
        <authorList>
            <person name="Zan Z."/>
            <person name="Huang R."/>
            <person name="Liu W."/>
        </authorList>
    </citation>
    <scope>NUCLEOTIDE SEQUENCE</scope>
    <source>
        <strain evidence="3">S2-4</strain>
    </source>
</reference>
<dbReference type="RefSeq" id="WP_252446043.1">
    <property type="nucleotide sequence ID" value="NZ_JAGSOV010000084.1"/>
</dbReference>
<sequence>MPAPTSLPIDAVADQVDGVELPDPVVLAPSLHAVLARVADPRKRRGVHRLVVVTATAVCAVAAGAQSFLAVAEWVADLRVDVAAALAVAWTTPTSLARLALTDAERAGDYTRIQPAGLLQAPAFAPFLRGIEPYGGLVAAVREVVADPAAVLEFSYDWRLPVTHNAALLHTAAAEHLAAWQTHPRYEDLLRALPDTRPARLVLIAHSMGGLLIRALAPGLDIRATITLGTPFDGAAKAALILNSGRGAPVPLPRTTLRDLAATLPGLHELLPTYRCLDDLDHRNGDCHDGEPRRLTPSDVAALGGPEPGRRGGGHAHRHGRQLAARALRHDRHEAAHPGHADPARRRRRRPPPTPSGSAAACSTATPTA</sequence>
<name>A0ABT1ABU8_9PSEU</name>